<dbReference type="Proteomes" id="UP001141434">
    <property type="component" value="Unassembled WGS sequence"/>
</dbReference>
<evidence type="ECO:0000313" key="8">
    <source>
        <dbReference type="EMBL" id="KAJ5081330.1"/>
    </source>
</evidence>
<evidence type="ECO:0000256" key="1">
    <source>
        <dbReference type="ARBA" id="ARBA00001954"/>
    </source>
</evidence>
<reference evidence="8" key="1">
    <citation type="submission" date="2022-11" db="EMBL/GenBank/DDBJ databases">
        <authorList>
            <person name="Petersen C."/>
        </authorList>
    </citation>
    <scope>NUCLEOTIDE SEQUENCE</scope>
    <source>
        <strain evidence="8">IBT 34128</strain>
    </source>
</reference>
<evidence type="ECO:0000256" key="3">
    <source>
        <dbReference type="ARBA" id="ARBA00022723"/>
    </source>
</evidence>
<organism evidence="8 9">
    <name type="scientific">Penicillium alfredii</name>
    <dbReference type="NCBI Taxonomy" id="1506179"/>
    <lineage>
        <taxon>Eukaryota</taxon>
        <taxon>Fungi</taxon>
        <taxon>Dikarya</taxon>
        <taxon>Ascomycota</taxon>
        <taxon>Pezizomycotina</taxon>
        <taxon>Eurotiomycetes</taxon>
        <taxon>Eurotiomycetidae</taxon>
        <taxon>Eurotiales</taxon>
        <taxon>Aspergillaceae</taxon>
        <taxon>Penicillium</taxon>
    </lineage>
</organism>
<keyword evidence="5" id="KW-0560">Oxidoreductase</keyword>
<dbReference type="OrthoDB" id="10257314at2759"/>
<evidence type="ECO:0000259" key="7">
    <source>
        <dbReference type="Pfam" id="PF02668"/>
    </source>
</evidence>
<keyword evidence="4 8" id="KW-0223">Dioxygenase</keyword>
<sequence length="393" mass="43782">MPSSAPLRPKAPNAHKPEVPISYDINLPYVDVNKQSSSPYPQYLPSWEPVWFDPLPPFKYEDPALRVKDRSKPNLLGPGSKVQHIQPSLGSVVKGVQLNKLSDTAKDELALLIAERKVVAFPDQDLIDAGPDEQEQFMRHFGKPNYQPISGSMPGHPAFHIIHRDGNRDEIARFLSQRTTTTLWHQDVSYEIQPPGYVMLGLLQGPEVGGDTVFAATDLAYKRLSPTLTSFLDSLKVVHSSANMINHARLTGGLVRKDPVDTVHPLVRVHPVTGEKCLFINGEFITRIEGLKEPETRWLRDFLMQHIVGGMTSRPACAGSRALLSCLTTVPHFVCIPSSLSLSFPSLPALMLTHYVDSAIVDYIDEEYGAKARHIFRLIALGEKPIPVYDEFE</sequence>
<proteinExistence type="inferred from homology"/>
<comment type="cofactor">
    <cofactor evidence="1">
        <name>Fe(2+)</name>
        <dbReference type="ChEBI" id="CHEBI:29033"/>
    </cofactor>
</comment>
<evidence type="ECO:0000256" key="2">
    <source>
        <dbReference type="ARBA" id="ARBA00005896"/>
    </source>
</evidence>
<dbReference type="GO" id="GO:0046872">
    <property type="term" value="F:metal ion binding"/>
    <property type="evidence" value="ECO:0007669"/>
    <property type="project" value="UniProtKB-KW"/>
</dbReference>
<reference evidence="8" key="2">
    <citation type="journal article" date="2023" name="IMA Fungus">
        <title>Comparative genomic study of the Penicillium genus elucidates a diverse pangenome and 15 lateral gene transfer events.</title>
        <authorList>
            <person name="Petersen C."/>
            <person name="Sorensen T."/>
            <person name="Nielsen M.R."/>
            <person name="Sondergaard T.E."/>
            <person name="Sorensen J.L."/>
            <person name="Fitzpatrick D.A."/>
            <person name="Frisvad J.C."/>
            <person name="Nielsen K.L."/>
        </authorList>
    </citation>
    <scope>NUCLEOTIDE SEQUENCE</scope>
    <source>
        <strain evidence="8">IBT 34128</strain>
    </source>
</reference>
<dbReference type="PANTHER" id="PTHR30468">
    <property type="entry name" value="ALPHA-KETOGLUTARATE-DEPENDENT SULFONATE DIOXYGENASE"/>
    <property type="match status" value="1"/>
</dbReference>
<evidence type="ECO:0000313" key="9">
    <source>
        <dbReference type="Proteomes" id="UP001141434"/>
    </source>
</evidence>
<evidence type="ECO:0000256" key="6">
    <source>
        <dbReference type="ARBA" id="ARBA00023004"/>
    </source>
</evidence>
<feature type="domain" description="TauD/TfdA-like" evidence="7">
    <location>
        <begin position="82"/>
        <end position="307"/>
    </location>
</feature>
<evidence type="ECO:0000256" key="5">
    <source>
        <dbReference type="ARBA" id="ARBA00023002"/>
    </source>
</evidence>
<evidence type="ECO:0000256" key="4">
    <source>
        <dbReference type="ARBA" id="ARBA00022964"/>
    </source>
</evidence>
<protein>
    <submittedName>
        <fullName evidence="8">Alpha-ketoglutarate-dependent sulfonate dioxygenase</fullName>
    </submittedName>
</protein>
<name>A0A9W9JTP2_9EURO</name>
<keyword evidence="3" id="KW-0479">Metal-binding</keyword>
<dbReference type="SUPFAM" id="SSF51197">
    <property type="entry name" value="Clavaminate synthase-like"/>
    <property type="match status" value="1"/>
</dbReference>
<dbReference type="EMBL" id="JAPMSZ010000012">
    <property type="protein sequence ID" value="KAJ5081330.1"/>
    <property type="molecule type" value="Genomic_DNA"/>
</dbReference>
<comment type="caution">
    <text evidence="8">The sequence shown here is derived from an EMBL/GenBank/DDBJ whole genome shotgun (WGS) entry which is preliminary data.</text>
</comment>
<dbReference type="PANTHER" id="PTHR30468:SF30">
    <property type="entry name" value="ALPHA-KETOGLUTARATE-DEPENDENT TAURINE DIOXYGENASE (AFU_ORTHOLOGUE AFUA_7G06030)"/>
    <property type="match status" value="1"/>
</dbReference>
<dbReference type="AlphaFoldDB" id="A0A9W9JTP2"/>
<dbReference type="GO" id="GO:0005737">
    <property type="term" value="C:cytoplasm"/>
    <property type="evidence" value="ECO:0007669"/>
    <property type="project" value="TreeGrafter"/>
</dbReference>
<dbReference type="RefSeq" id="XP_056506617.1">
    <property type="nucleotide sequence ID" value="XM_056660119.1"/>
</dbReference>
<dbReference type="InterPro" id="IPR042098">
    <property type="entry name" value="TauD-like_sf"/>
</dbReference>
<dbReference type="InterPro" id="IPR051323">
    <property type="entry name" value="AtsK-like"/>
</dbReference>
<gene>
    <name evidence="8" type="ORF">NUU61_009594</name>
</gene>
<dbReference type="FunFam" id="3.60.130.10:FF:000003">
    <property type="entry name" value="Alpha-ketoglutarate-dependent taurine dioxygenase"/>
    <property type="match status" value="1"/>
</dbReference>
<dbReference type="Gene3D" id="3.60.130.10">
    <property type="entry name" value="Clavaminate synthase-like"/>
    <property type="match status" value="1"/>
</dbReference>
<dbReference type="GO" id="GO:0016706">
    <property type="term" value="F:2-oxoglutarate-dependent dioxygenase activity"/>
    <property type="evidence" value="ECO:0007669"/>
    <property type="project" value="TreeGrafter"/>
</dbReference>
<keyword evidence="9" id="KW-1185">Reference proteome</keyword>
<keyword evidence="6" id="KW-0408">Iron</keyword>
<accession>A0A9W9JTP2</accession>
<comment type="similarity">
    <text evidence="2">Belongs to the TfdA dioxygenase family.</text>
</comment>
<dbReference type="Pfam" id="PF02668">
    <property type="entry name" value="TauD"/>
    <property type="match status" value="1"/>
</dbReference>
<dbReference type="InterPro" id="IPR003819">
    <property type="entry name" value="TauD/TfdA-like"/>
</dbReference>
<dbReference type="GeneID" id="81399288"/>